<comment type="similarity">
    <text evidence="3">Belongs to the LptF/LptG family.</text>
</comment>
<keyword evidence="9 12" id="KW-1133">Transmembrane helix</keyword>
<evidence type="ECO:0000313" key="14">
    <source>
        <dbReference type="Proteomes" id="UP000286934"/>
    </source>
</evidence>
<evidence type="ECO:0000256" key="2">
    <source>
        <dbReference type="ARBA" id="ARBA00004429"/>
    </source>
</evidence>
<evidence type="ECO:0000256" key="3">
    <source>
        <dbReference type="ARBA" id="ARBA00007725"/>
    </source>
</evidence>
<dbReference type="EMBL" id="PIPP01000007">
    <property type="protein sequence ID" value="RUO34358.1"/>
    <property type="molecule type" value="Genomic_DNA"/>
</dbReference>
<sequence length="370" mass="41119">MLIFRYIIRETFKAQMAIFVVLLTIFVSQQFVQILTEASEGQIPAQLILLVLGLQLPGLASLLLPISLFLGVLMAQGRLYADHEMAVFHACGVSEWYITRVSLAFAGVLALITALLTLWLSPWALAQEQTIADRLQAEAGVSVLQSGRFQQAAQQRAVIFIESQSESGELEEVFVAQLPARGEMAAEDVRASVVMAARGRIEILPNGAQQMVLDEGRRYSQSLTNLDHQVMQFEQYQIQIREQEVDSTGRREEAIPTRELWGDSSSSAAAELQWRIAIPLAMPLLILIAVPLSRVNPRQGKFARIAPALLIYLGYFMVLMATKRALADGSLPIELGLWWIHISLAIIGISLLLKERPAGYRMRAALRGRK</sequence>
<keyword evidence="8 12" id="KW-0812">Transmembrane</keyword>
<organism evidence="13 14">
    <name type="scientific">Aliidiomarina shirensis</name>
    <dbReference type="NCBI Taxonomy" id="1048642"/>
    <lineage>
        <taxon>Bacteria</taxon>
        <taxon>Pseudomonadati</taxon>
        <taxon>Pseudomonadota</taxon>
        <taxon>Gammaproteobacteria</taxon>
        <taxon>Alteromonadales</taxon>
        <taxon>Idiomarinaceae</taxon>
        <taxon>Aliidiomarina</taxon>
    </lineage>
</organism>
<evidence type="ECO:0000313" key="13">
    <source>
        <dbReference type="EMBL" id="RUO34358.1"/>
    </source>
</evidence>
<dbReference type="PANTHER" id="PTHR33529">
    <property type="entry name" value="SLR0882 PROTEIN-RELATED"/>
    <property type="match status" value="1"/>
</dbReference>
<dbReference type="GO" id="GO:0015920">
    <property type="term" value="P:lipopolysaccharide transport"/>
    <property type="evidence" value="ECO:0007669"/>
    <property type="project" value="TreeGrafter"/>
</dbReference>
<keyword evidence="5" id="KW-0813">Transport</keyword>
<evidence type="ECO:0000256" key="5">
    <source>
        <dbReference type="ARBA" id="ARBA00022448"/>
    </source>
</evidence>
<comment type="function">
    <text evidence="1">Part of the ABC transporter complex LptBFG involved in the translocation of lipopolysaccharide (LPS) from the inner membrane to the outer membrane.</text>
</comment>
<comment type="subcellular location">
    <subcellularLocation>
        <location evidence="2">Cell inner membrane</location>
        <topology evidence="2">Multi-pass membrane protein</topology>
    </subcellularLocation>
</comment>
<keyword evidence="14" id="KW-1185">Reference proteome</keyword>
<evidence type="ECO:0000256" key="11">
    <source>
        <dbReference type="ARBA" id="ARBA00026081"/>
    </source>
</evidence>
<feature type="transmembrane region" description="Helical" evidence="12">
    <location>
        <begin position="47"/>
        <end position="75"/>
    </location>
</feature>
<dbReference type="GO" id="GO:0043190">
    <property type="term" value="C:ATP-binding cassette (ABC) transporter complex"/>
    <property type="evidence" value="ECO:0007669"/>
    <property type="project" value="InterPro"/>
</dbReference>
<feature type="transmembrane region" description="Helical" evidence="12">
    <location>
        <begin position="336"/>
        <end position="353"/>
    </location>
</feature>
<keyword evidence="6" id="KW-1003">Cell membrane</keyword>
<evidence type="ECO:0000256" key="9">
    <source>
        <dbReference type="ARBA" id="ARBA00022989"/>
    </source>
</evidence>
<reference evidence="14" key="1">
    <citation type="journal article" date="2018" name="Front. Microbiol.">
        <title>Genome-Based Analysis Reveals the Taxonomy and Diversity of the Family Idiomarinaceae.</title>
        <authorList>
            <person name="Liu Y."/>
            <person name="Lai Q."/>
            <person name="Shao Z."/>
        </authorList>
    </citation>
    <scope>NUCLEOTIDE SEQUENCE [LARGE SCALE GENOMIC DNA]</scope>
    <source>
        <strain evidence="14">AIS</strain>
    </source>
</reference>
<name>A0A432WKS7_9GAMM</name>
<protein>
    <recommendedName>
        <fullName evidence="4">Lipopolysaccharide export system permease protein LptF</fullName>
    </recommendedName>
</protein>
<dbReference type="InterPro" id="IPR030922">
    <property type="entry name" value="LptF"/>
</dbReference>
<comment type="caution">
    <text evidence="13">The sequence shown here is derived from an EMBL/GenBank/DDBJ whole genome shotgun (WGS) entry which is preliminary data.</text>
</comment>
<dbReference type="PANTHER" id="PTHR33529:SF7">
    <property type="entry name" value="LIPOPOLYSACCHARIDE EXPORT SYSTEM PERMEASE PROTEIN LPTF"/>
    <property type="match status" value="1"/>
</dbReference>
<gene>
    <name evidence="13" type="primary">lptF</name>
    <name evidence="13" type="ORF">CWE13_12075</name>
</gene>
<dbReference type="GO" id="GO:0055085">
    <property type="term" value="P:transmembrane transport"/>
    <property type="evidence" value="ECO:0007669"/>
    <property type="project" value="InterPro"/>
</dbReference>
<dbReference type="NCBIfam" id="TIGR04407">
    <property type="entry name" value="LptF_YjgP"/>
    <property type="match status" value="1"/>
</dbReference>
<dbReference type="OrthoDB" id="9778062at2"/>
<dbReference type="RefSeq" id="WP_126808926.1">
    <property type="nucleotide sequence ID" value="NZ_PIPP01000007.1"/>
</dbReference>
<dbReference type="Proteomes" id="UP000286934">
    <property type="component" value="Unassembled WGS sequence"/>
</dbReference>
<evidence type="ECO:0000256" key="6">
    <source>
        <dbReference type="ARBA" id="ARBA00022475"/>
    </source>
</evidence>
<dbReference type="AlphaFoldDB" id="A0A432WKS7"/>
<evidence type="ECO:0000256" key="8">
    <source>
        <dbReference type="ARBA" id="ARBA00022692"/>
    </source>
</evidence>
<keyword evidence="10 12" id="KW-0472">Membrane</keyword>
<proteinExistence type="inferred from homology"/>
<evidence type="ECO:0000256" key="12">
    <source>
        <dbReference type="SAM" id="Phobius"/>
    </source>
</evidence>
<dbReference type="Pfam" id="PF03739">
    <property type="entry name" value="LptF_LptG"/>
    <property type="match status" value="1"/>
</dbReference>
<feature type="transmembrane region" description="Helical" evidence="12">
    <location>
        <begin position="96"/>
        <end position="120"/>
    </location>
</feature>
<comment type="subunit">
    <text evidence="11">Component of the lipopolysaccharide transport and assembly complex. The LptBFG transporter is composed of two ATP-binding proteins (LptB) and two transmembrane proteins (LptF and LptG).</text>
</comment>
<evidence type="ECO:0000256" key="7">
    <source>
        <dbReference type="ARBA" id="ARBA00022519"/>
    </source>
</evidence>
<evidence type="ECO:0000256" key="4">
    <source>
        <dbReference type="ARBA" id="ARBA00014213"/>
    </source>
</evidence>
<keyword evidence="7" id="KW-0997">Cell inner membrane</keyword>
<feature type="transmembrane region" description="Helical" evidence="12">
    <location>
        <begin position="272"/>
        <end position="290"/>
    </location>
</feature>
<evidence type="ECO:0000256" key="10">
    <source>
        <dbReference type="ARBA" id="ARBA00023136"/>
    </source>
</evidence>
<feature type="transmembrane region" description="Helical" evidence="12">
    <location>
        <begin position="12"/>
        <end position="35"/>
    </location>
</feature>
<evidence type="ECO:0000256" key="1">
    <source>
        <dbReference type="ARBA" id="ARBA00002265"/>
    </source>
</evidence>
<accession>A0A432WKS7</accession>
<dbReference type="InterPro" id="IPR005495">
    <property type="entry name" value="LptG/LptF_permease"/>
</dbReference>
<feature type="transmembrane region" description="Helical" evidence="12">
    <location>
        <begin position="302"/>
        <end position="321"/>
    </location>
</feature>